<sequence>METAGTGLQRLHGIFKARLRCEDSHRQGPGRVPEPLCEHGRPGHRGEHHRLHCQSEAAQGKGCRLFGISALIVSFDLDGIPRLYQTDPSGNVLRLENHCYRLGCHR</sequence>
<name>A0A485PTA6_LYNPA</name>
<accession>A0A485PTA6</accession>
<dbReference type="InterPro" id="IPR001353">
    <property type="entry name" value="Proteasome_sua/b"/>
</dbReference>
<keyword evidence="3" id="KW-1185">Reference proteome</keyword>
<dbReference type="SUPFAM" id="SSF56235">
    <property type="entry name" value="N-terminal nucleophile aminohydrolases (Ntn hydrolases)"/>
    <property type="match status" value="1"/>
</dbReference>
<organism evidence="2 3">
    <name type="scientific">Lynx pardinus</name>
    <name type="common">Iberian lynx</name>
    <name type="synonym">Felis pardina</name>
    <dbReference type="NCBI Taxonomy" id="191816"/>
    <lineage>
        <taxon>Eukaryota</taxon>
        <taxon>Metazoa</taxon>
        <taxon>Chordata</taxon>
        <taxon>Craniata</taxon>
        <taxon>Vertebrata</taxon>
        <taxon>Euteleostomi</taxon>
        <taxon>Mammalia</taxon>
        <taxon>Eutheria</taxon>
        <taxon>Laurasiatheria</taxon>
        <taxon>Carnivora</taxon>
        <taxon>Feliformia</taxon>
        <taxon>Felidae</taxon>
        <taxon>Felinae</taxon>
        <taxon>Lynx</taxon>
    </lineage>
</organism>
<dbReference type="Pfam" id="PF00227">
    <property type="entry name" value="Proteasome"/>
    <property type="match status" value="1"/>
</dbReference>
<dbReference type="Gene3D" id="3.60.20.10">
    <property type="entry name" value="Glutamine Phosphoribosylpyrophosphate, subunit 1, domain 1"/>
    <property type="match status" value="1"/>
</dbReference>
<dbReference type="GO" id="GO:0051603">
    <property type="term" value="P:proteolysis involved in protein catabolic process"/>
    <property type="evidence" value="ECO:0007669"/>
    <property type="project" value="InterPro"/>
</dbReference>
<reference evidence="2 3" key="1">
    <citation type="submission" date="2019-01" db="EMBL/GenBank/DDBJ databases">
        <authorList>
            <person name="Alioto T."/>
            <person name="Alioto T."/>
        </authorList>
    </citation>
    <scope>NUCLEOTIDE SEQUENCE [LARGE SCALE GENOMIC DNA]</scope>
</reference>
<dbReference type="EMBL" id="CAAGRJ010039549">
    <property type="protein sequence ID" value="VFV46876.1"/>
    <property type="molecule type" value="Genomic_DNA"/>
</dbReference>
<gene>
    <name evidence="2" type="ORF">LYPA_23C000623</name>
</gene>
<protein>
    <submittedName>
        <fullName evidence="2">Uncharacterized protein</fullName>
    </submittedName>
</protein>
<proteinExistence type="predicted"/>
<feature type="region of interest" description="Disordered" evidence="1">
    <location>
        <begin position="25"/>
        <end position="44"/>
    </location>
</feature>
<dbReference type="AlphaFoldDB" id="A0A485PTA6"/>
<dbReference type="InterPro" id="IPR029055">
    <property type="entry name" value="Ntn_hydrolases_N"/>
</dbReference>
<evidence type="ECO:0000313" key="3">
    <source>
        <dbReference type="Proteomes" id="UP000386466"/>
    </source>
</evidence>
<evidence type="ECO:0000256" key="1">
    <source>
        <dbReference type="SAM" id="MobiDB-lite"/>
    </source>
</evidence>
<dbReference type="Proteomes" id="UP000386466">
    <property type="component" value="Unassembled WGS sequence"/>
</dbReference>
<dbReference type="GO" id="GO:0005839">
    <property type="term" value="C:proteasome core complex"/>
    <property type="evidence" value="ECO:0007669"/>
    <property type="project" value="InterPro"/>
</dbReference>
<evidence type="ECO:0000313" key="2">
    <source>
        <dbReference type="EMBL" id="VFV46876.1"/>
    </source>
</evidence>